<sequence>MFEVDTVKKIVEILSRSGKLRCFGLHGLTDIFDVSMFARFFKINANVDVRLEYKKKLSADYKEKLHEIFQELVENPPKMIPYIRFPGYDKVKHAGYEKLYQRQ</sequence>
<organism evidence="1 2">
    <name type="scientific">Panagrolaimus superbus</name>
    <dbReference type="NCBI Taxonomy" id="310955"/>
    <lineage>
        <taxon>Eukaryota</taxon>
        <taxon>Metazoa</taxon>
        <taxon>Ecdysozoa</taxon>
        <taxon>Nematoda</taxon>
        <taxon>Chromadorea</taxon>
        <taxon>Rhabditida</taxon>
        <taxon>Tylenchina</taxon>
        <taxon>Panagrolaimomorpha</taxon>
        <taxon>Panagrolaimoidea</taxon>
        <taxon>Panagrolaimidae</taxon>
        <taxon>Panagrolaimus</taxon>
    </lineage>
</organism>
<proteinExistence type="predicted"/>
<protein>
    <submittedName>
        <fullName evidence="2">Uncharacterized protein</fullName>
    </submittedName>
</protein>
<accession>A0A914Y2M6</accession>
<dbReference type="Proteomes" id="UP000887577">
    <property type="component" value="Unplaced"/>
</dbReference>
<dbReference type="WBParaSite" id="PSU_v2.g14431.t1">
    <property type="protein sequence ID" value="PSU_v2.g14431.t1"/>
    <property type="gene ID" value="PSU_v2.g14431"/>
</dbReference>
<reference evidence="2" key="1">
    <citation type="submission" date="2022-11" db="UniProtKB">
        <authorList>
            <consortium name="WormBaseParasite"/>
        </authorList>
    </citation>
    <scope>IDENTIFICATION</scope>
</reference>
<dbReference type="AlphaFoldDB" id="A0A914Y2M6"/>
<keyword evidence="1" id="KW-1185">Reference proteome</keyword>
<evidence type="ECO:0000313" key="2">
    <source>
        <dbReference type="WBParaSite" id="PSU_v2.g14431.t1"/>
    </source>
</evidence>
<evidence type="ECO:0000313" key="1">
    <source>
        <dbReference type="Proteomes" id="UP000887577"/>
    </source>
</evidence>
<name>A0A914Y2M6_9BILA</name>